<gene>
    <name evidence="5" type="ORF">WHR41_05452</name>
</gene>
<feature type="compositionally biased region" description="Polar residues" evidence="4">
    <location>
        <begin position="44"/>
        <end position="55"/>
    </location>
</feature>
<feature type="compositionally biased region" description="Polar residues" evidence="4">
    <location>
        <begin position="88"/>
        <end position="113"/>
    </location>
</feature>
<dbReference type="InterPro" id="IPR052837">
    <property type="entry name" value="Mitoribosomal_bS21"/>
</dbReference>
<keyword evidence="6" id="KW-1185">Reference proteome</keyword>
<keyword evidence="3" id="KW-0687">Ribonucleoprotein</keyword>
<organism evidence="5 6">
    <name type="scientific">Cladosporium halotolerans</name>
    <dbReference type="NCBI Taxonomy" id="1052096"/>
    <lineage>
        <taxon>Eukaryota</taxon>
        <taxon>Fungi</taxon>
        <taxon>Dikarya</taxon>
        <taxon>Ascomycota</taxon>
        <taxon>Pezizomycotina</taxon>
        <taxon>Dothideomycetes</taxon>
        <taxon>Dothideomycetidae</taxon>
        <taxon>Cladosporiales</taxon>
        <taxon>Cladosporiaceae</taxon>
        <taxon>Cladosporium</taxon>
    </lineage>
</organism>
<reference evidence="5 6" key="1">
    <citation type="journal article" date="2020" name="Microbiol. Resour. Announc.">
        <title>Draft Genome Sequence of a Cladosporium Species Isolated from the Mesophotic Ascidian Didemnum maculosum.</title>
        <authorList>
            <person name="Gioti A."/>
            <person name="Siaperas R."/>
            <person name="Nikolaivits E."/>
            <person name="Le Goff G."/>
            <person name="Ouazzani J."/>
            <person name="Kotoulas G."/>
            <person name="Topakas E."/>
        </authorList>
    </citation>
    <scope>NUCLEOTIDE SEQUENCE [LARGE SCALE GENOMIC DNA]</scope>
    <source>
        <strain evidence="5 6">TM138-S3</strain>
    </source>
</reference>
<protein>
    <recommendedName>
        <fullName evidence="7">Ribosomal protein S21</fullName>
    </recommendedName>
</protein>
<keyword evidence="2" id="KW-0689">Ribosomal protein</keyword>
<evidence type="ECO:0000256" key="4">
    <source>
        <dbReference type="SAM" id="MobiDB-lite"/>
    </source>
</evidence>
<dbReference type="GO" id="GO:0070124">
    <property type="term" value="P:mitochondrial translational initiation"/>
    <property type="evidence" value="ECO:0007669"/>
    <property type="project" value="TreeGrafter"/>
</dbReference>
<dbReference type="Proteomes" id="UP000803884">
    <property type="component" value="Unassembled WGS sequence"/>
</dbReference>
<evidence type="ECO:0000313" key="6">
    <source>
        <dbReference type="Proteomes" id="UP000803884"/>
    </source>
</evidence>
<comment type="similarity">
    <text evidence="1">Belongs to the bacterial ribosomal protein bS21 family.</text>
</comment>
<dbReference type="RefSeq" id="XP_069229417.1">
    <property type="nucleotide sequence ID" value="XM_069374057.1"/>
</dbReference>
<dbReference type="GO" id="GO:0005763">
    <property type="term" value="C:mitochondrial small ribosomal subunit"/>
    <property type="evidence" value="ECO:0007669"/>
    <property type="project" value="TreeGrafter"/>
</dbReference>
<comment type="caution">
    <text evidence="5">The sequence shown here is derived from an EMBL/GenBank/DDBJ whole genome shotgun (WGS) entry which is preliminary data.</text>
</comment>
<accession>A0AB34KRA4</accession>
<evidence type="ECO:0000256" key="3">
    <source>
        <dbReference type="ARBA" id="ARBA00023274"/>
    </source>
</evidence>
<dbReference type="PANTHER" id="PTHR41237">
    <property type="entry name" value="37S RIBOSOMAL PROTEIN MRP21, MITOCHONDRIAL"/>
    <property type="match status" value="1"/>
</dbReference>
<feature type="region of interest" description="Disordered" evidence="4">
    <location>
        <begin position="44"/>
        <end position="125"/>
    </location>
</feature>
<dbReference type="PANTHER" id="PTHR41237:SF1">
    <property type="entry name" value="SMALL RIBOSOMAL SUBUNIT PROTEIN BS21M"/>
    <property type="match status" value="1"/>
</dbReference>
<name>A0AB34KRA4_9PEZI</name>
<dbReference type="GeneID" id="96006895"/>
<evidence type="ECO:0000256" key="1">
    <source>
        <dbReference type="ARBA" id="ARBA00006640"/>
    </source>
</evidence>
<dbReference type="InterPro" id="IPR001911">
    <property type="entry name" value="Ribosomal_bS21"/>
</dbReference>
<evidence type="ECO:0008006" key="7">
    <source>
        <dbReference type="Google" id="ProtNLM"/>
    </source>
</evidence>
<sequence>MDLMRAGETVLRSSQPLLPFLAPAAYRQPTARMALVTRHCRAQHIQSSGSRSFATSMRARKPEDTEAPMRPSSHISNILDEALEGNKGTPTAPSARTSRFASRNAQDTSTPSRAQLAADKRSSFDDMQSSIMAMTSKRNVARSLNPRSTIPAAPKPAPMKLGPNLGRTVYVDESRGFDVAKAFRSVDIIMAKNSVRKDFNRQRFHERNGAKRKRLHSERWRKRFKMGFQAVVRRVMKMKKQGW</sequence>
<dbReference type="Pfam" id="PF01165">
    <property type="entry name" value="Ribosomal_S21"/>
    <property type="match status" value="1"/>
</dbReference>
<dbReference type="GO" id="GO:0003735">
    <property type="term" value="F:structural constituent of ribosome"/>
    <property type="evidence" value="ECO:0007669"/>
    <property type="project" value="InterPro"/>
</dbReference>
<evidence type="ECO:0000313" key="5">
    <source>
        <dbReference type="EMBL" id="KAL1586312.1"/>
    </source>
</evidence>
<dbReference type="EMBL" id="JAAQHG020000015">
    <property type="protein sequence ID" value="KAL1586312.1"/>
    <property type="molecule type" value="Genomic_DNA"/>
</dbReference>
<dbReference type="AlphaFoldDB" id="A0AB34KRA4"/>
<evidence type="ECO:0000256" key="2">
    <source>
        <dbReference type="ARBA" id="ARBA00022980"/>
    </source>
</evidence>
<proteinExistence type="inferred from homology"/>